<dbReference type="GO" id="GO:0000993">
    <property type="term" value="F:RNA polymerase II complex binding"/>
    <property type="evidence" value="ECO:0007669"/>
    <property type="project" value="TreeGrafter"/>
</dbReference>
<gene>
    <name evidence="1" type="ORF">NEQG_01257</name>
</gene>
<dbReference type="OrthoDB" id="2186602at2759"/>
<evidence type="ECO:0000313" key="2">
    <source>
        <dbReference type="Proteomes" id="UP000002872"/>
    </source>
</evidence>
<proteinExistence type="predicted"/>
<dbReference type="PANTHER" id="PTHR12466:SF8">
    <property type="entry name" value="PARAFIBROMIN"/>
    <property type="match status" value="1"/>
</dbReference>
<accession>I3EH70</accession>
<dbReference type="Gene3D" id="3.40.50.11990">
    <property type="entry name" value="RNA polymerase II accessory factor, Cdc73 C-terminal domain"/>
    <property type="match status" value="1"/>
</dbReference>
<sequence length="257" mass="28953">MAEDPTLILRKQISKNAVIKLDSDKITIGENTFPVTTKSTYTNSRDLPYSLASICYLHVTRTLDHGEYIASCRSSNIEPVSYLDRERILSDLLAPLPLTKVSVMRRPRRHPVLIAHLLESYEELKAVQPSGMQYILLPRDDSLIRSTLFTEHIKNNEDIVTYGNYKFKLINDPEDAESFDRISAVFLDGSAWQFNDWPAALTTRMSYIPVFFLAQGNAPSAPALPFSVTILKEDALGDDLNRASVAFWSIMGVPLLD</sequence>
<dbReference type="EMBL" id="GL870878">
    <property type="protein sequence ID" value="EIJ88567.1"/>
    <property type="molecule type" value="Genomic_DNA"/>
</dbReference>
<dbReference type="GO" id="GO:0006368">
    <property type="term" value="P:transcription elongation by RNA polymerase II"/>
    <property type="evidence" value="ECO:0007669"/>
    <property type="project" value="InterPro"/>
</dbReference>
<dbReference type="GO" id="GO:0016593">
    <property type="term" value="C:Cdc73/Paf1 complex"/>
    <property type="evidence" value="ECO:0007669"/>
    <property type="project" value="InterPro"/>
</dbReference>
<dbReference type="InParanoid" id="I3EH70"/>
<dbReference type="GO" id="GO:0032968">
    <property type="term" value="P:positive regulation of transcription elongation by RNA polymerase II"/>
    <property type="evidence" value="ECO:0007669"/>
    <property type="project" value="TreeGrafter"/>
</dbReference>
<keyword evidence="2" id="KW-1185">Reference proteome</keyword>
<evidence type="ECO:0000313" key="1">
    <source>
        <dbReference type="EMBL" id="EIJ88567.1"/>
    </source>
</evidence>
<dbReference type="OMA" id="AFWSIMG"/>
<dbReference type="Proteomes" id="UP000002872">
    <property type="component" value="Unassembled WGS sequence"/>
</dbReference>
<dbReference type="AlphaFoldDB" id="I3EH70"/>
<name>I3EH70_NEMP3</name>
<protein>
    <recommendedName>
        <fullName evidence="3">Paf1 complex subunit Cdc73 N-terminal domain-containing protein</fullName>
    </recommendedName>
</protein>
<dbReference type="VEuPathDB" id="MicrosporidiaDB:NEQG_01257"/>
<organism evidence="1 2">
    <name type="scientific">Nematocida parisii (strain ERTm3)</name>
    <name type="common">Nematode killer fungus</name>
    <dbReference type="NCBI Taxonomy" id="935791"/>
    <lineage>
        <taxon>Eukaryota</taxon>
        <taxon>Fungi</taxon>
        <taxon>Fungi incertae sedis</taxon>
        <taxon>Microsporidia</taxon>
        <taxon>Nematocida</taxon>
    </lineage>
</organism>
<dbReference type="InterPro" id="IPR007852">
    <property type="entry name" value="Cdc73/Parafibromin"/>
</dbReference>
<reference evidence="1" key="1">
    <citation type="submission" date="2011-01" db="EMBL/GenBank/DDBJ databases">
        <title>The Genome Sequence of Nematocida parisii strain ERTm3.</title>
        <authorList>
            <consortium name="The Broad Institute Genome Sequencing Platform"/>
            <consortium name="The Broad Institute Genome Sequencing Center for Infectious Disease"/>
            <person name="Cuomo C."/>
            <person name="Troemel E."/>
            <person name="Young S.K."/>
            <person name="Zeng Q."/>
            <person name="Gargeya S."/>
            <person name="Fitzgerald M."/>
            <person name="Haas B."/>
            <person name="Abouelleil A."/>
            <person name="Alvarado L."/>
            <person name="Arachchi H.M."/>
            <person name="Berlin A."/>
            <person name="Chapman S.B."/>
            <person name="Gearin G."/>
            <person name="Goldberg J."/>
            <person name="Griggs A."/>
            <person name="Gujja S."/>
            <person name="Hansen M."/>
            <person name="Heiman D."/>
            <person name="Howarth C."/>
            <person name="Larimer J."/>
            <person name="Lui A."/>
            <person name="MacDonald P.J.P."/>
            <person name="McCowen C."/>
            <person name="Montmayeur A."/>
            <person name="Murphy C."/>
            <person name="Neiman D."/>
            <person name="Pearson M."/>
            <person name="Priest M."/>
            <person name="Roberts A."/>
            <person name="Saif S."/>
            <person name="Shea T."/>
            <person name="Sisk P."/>
            <person name="Stolte C."/>
            <person name="Sykes S."/>
            <person name="Wortman J."/>
            <person name="Nusbaum C."/>
            <person name="Birren B."/>
        </authorList>
    </citation>
    <scope>NUCLEOTIDE SEQUENCE</scope>
    <source>
        <strain evidence="1">ERTm3</strain>
    </source>
</reference>
<dbReference type="PANTHER" id="PTHR12466">
    <property type="entry name" value="CDC73 DOMAIN PROTEIN"/>
    <property type="match status" value="1"/>
</dbReference>
<dbReference type="InterPro" id="IPR038103">
    <property type="entry name" value="CDC73_C_sf"/>
</dbReference>
<evidence type="ECO:0008006" key="3">
    <source>
        <dbReference type="Google" id="ProtNLM"/>
    </source>
</evidence>
<dbReference type="HOGENOM" id="CLU_1030950_0_0_1"/>